<dbReference type="InterPro" id="IPR008929">
    <property type="entry name" value="Chondroitin_lyas"/>
</dbReference>
<dbReference type="Pfam" id="PF02884">
    <property type="entry name" value="Lyase_8_C"/>
    <property type="match status" value="1"/>
</dbReference>
<dbReference type="EMBL" id="JAVDQF010000001">
    <property type="protein sequence ID" value="MDR6269768.1"/>
    <property type="molecule type" value="Genomic_DNA"/>
</dbReference>
<feature type="chain" id="PRO_5045056073" evidence="4">
    <location>
        <begin position="33"/>
        <end position="923"/>
    </location>
</feature>
<dbReference type="InterPro" id="IPR004103">
    <property type="entry name" value="Lyase_8_C"/>
</dbReference>
<sequence>MDLNRRRFLQVSAGAVSASALLGLAGATPAWAATDFETARERRTEILNGGTLSRSDPKISAAIDASDAQARSFWSSLDISANRTYLWSDYSPFSSPELANNSLIRLRSMAVAWSAPSSSLYQNPGLLTDVLSALSFWASKYSANSRATGNWWFWEIGMPNLLADLGIVLFPQLSPEQKNSIDGFIAKFVANPNVRTNSPSLKETGANRTDKAHIAIRHGLIMESPARVAAGRDALSDVEGNGRNSVFGYVISGDGFYADGSFVQHSKLAYVGSYGLVTIDGLADILTLLAGTAWAVTDDKVRIIYDAALRNYGWFVFDGQLVDAVRGRAVSRQENPGQTAGHTLAGALVQLAATSPEYAARINGMVKGWLSRNTAVSPLLGNTLNRSRQIQALLGNPAIEAGAALQRHVQTPDQDRVIHHQGSWTAAFSISSNRMGRYEWGNGENNAGWYQGDGMLQIHTAGDRLSFDGDYWATSDPFHLPGVTNGLQPRENGAVSGTGIPGASQSWAGGVGWLDRVGTVGMDHKAYDGDLVAKKSWFCLADAVIALGSGISASKGQTVHTTVESRKLQAGKAQPLTVDGVQRSDAVGPAETFADPAWAHLPAVGGYLFLQSQPVTALRESRSGAWRTVNVNGPTDQVSDDYQSLFFDHGSNPSGADYGYALLPGASAAQTQARSGERGFSVLANSTSVQAISVVEANLVLANFFTAGAAGGVTVDRAAAVVVGEAPDQLGGTDLVVTVADPSRHNQPIAVSVNRTSGTALEYPERISFSTVPGGTGFTVPTNGTRGHEQLVRFGAPGLTVKHNNTGPAVNQWSYSSGWTIGSLDSYSTTAGATATLRFLGGRVYLQAAPGPSQGIVRLSLDGQDRGTVDLFALVRNGVKVIAAFGGLDPAVPHTLVLSCTGDKNPLASNRAAALSGAVVIVQ</sequence>
<dbReference type="Pfam" id="PF02278">
    <property type="entry name" value="Lyase_8"/>
    <property type="match status" value="1"/>
</dbReference>
<dbReference type="Gene3D" id="2.60.120.260">
    <property type="entry name" value="Galactose-binding domain-like"/>
    <property type="match status" value="1"/>
</dbReference>
<dbReference type="GO" id="GO:0030340">
    <property type="term" value="F:hyaluronate lyase activity"/>
    <property type="evidence" value="ECO:0007669"/>
    <property type="project" value="UniProtKB-EC"/>
</dbReference>
<feature type="domain" description="Polysaccharide lyase 8 N-terminal alpha-helical" evidence="7">
    <location>
        <begin position="53"/>
        <end position="367"/>
    </location>
</feature>
<evidence type="ECO:0000259" key="5">
    <source>
        <dbReference type="Pfam" id="PF02278"/>
    </source>
</evidence>
<dbReference type="Gene3D" id="1.50.10.100">
    <property type="entry name" value="Chondroitin AC/alginate lyase"/>
    <property type="match status" value="1"/>
</dbReference>
<dbReference type="PANTHER" id="PTHR38481:SF1">
    <property type="entry name" value="HYALURONATE LYASE"/>
    <property type="match status" value="1"/>
</dbReference>
<evidence type="ECO:0000259" key="6">
    <source>
        <dbReference type="Pfam" id="PF02884"/>
    </source>
</evidence>
<dbReference type="CDD" id="cd01083">
    <property type="entry name" value="GAG_Lyase"/>
    <property type="match status" value="1"/>
</dbReference>
<evidence type="ECO:0000256" key="4">
    <source>
        <dbReference type="SAM" id="SignalP"/>
    </source>
</evidence>
<dbReference type="InterPro" id="IPR003159">
    <property type="entry name" value="Lyase_8_central_dom"/>
</dbReference>
<gene>
    <name evidence="8" type="ORF">JOE69_002006</name>
</gene>
<comment type="similarity">
    <text evidence="1">Belongs to the polysaccharide lyase 8 family.</text>
</comment>
<dbReference type="RefSeq" id="WP_309798338.1">
    <property type="nucleotide sequence ID" value="NZ_BAAAHY010000005.1"/>
</dbReference>
<evidence type="ECO:0000256" key="3">
    <source>
        <dbReference type="ARBA" id="ARBA00023239"/>
    </source>
</evidence>
<comment type="caution">
    <text evidence="8">The sequence shown here is derived from an EMBL/GenBank/DDBJ whole genome shotgun (WGS) entry which is preliminary data.</text>
</comment>
<keyword evidence="3 8" id="KW-0456">Lyase</keyword>
<dbReference type="InterPro" id="IPR011071">
    <property type="entry name" value="Lyase_8-like_C"/>
</dbReference>
<proteinExistence type="inferred from homology"/>
<dbReference type="InterPro" id="IPR038970">
    <property type="entry name" value="Lyase_8"/>
</dbReference>
<dbReference type="PROSITE" id="PS51318">
    <property type="entry name" value="TAT"/>
    <property type="match status" value="1"/>
</dbReference>
<evidence type="ECO:0000313" key="9">
    <source>
        <dbReference type="Proteomes" id="UP001185069"/>
    </source>
</evidence>
<dbReference type="SUPFAM" id="SSF74650">
    <property type="entry name" value="Galactose mutarotase-like"/>
    <property type="match status" value="1"/>
</dbReference>
<dbReference type="InterPro" id="IPR014718">
    <property type="entry name" value="GH-type_carb-bd"/>
</dbReference>
<reference evidence="8 9" key="1">
    <citation type="submission" date="2023-07" db="EMBL/GenBank/DDBJ databases">
        <title>Sequencing the genomes of 1000 actinobacteria strains.</title>
        <authorList>
            <person name="Klenk H.-P."/>
        </authorList>
    </citation>
    <scope>NUCLEOTIDE SEQUENCE [LARGE SCALE GENOMIC DNA]</scope>
    <source>
        <strain evidence="8 9">DSM 14555</strain>
    </source>
</reference>
<organism evidence="8 9">
    <name type="scientific">Arthrobacter russicus</name>
    <dbReference type="NCBI Taxonomy" id="172040"/>
    <lineage>
        <taxon>Bacteria</taxon>
        <taxon>Bacillati</taxon>
        <taxon>Actinomycetota</taxon>
        <taxon>Actinomycetes</taxon>
        <taxon>Micrococcales</taxon>
        <taxon>Micrococcaceae</taxon>
        <taxon>Arthrobacter</taxon>
    </lineage>
</organism>
<keyword evidence="2 4" id="KW-0732">Signal</keyword>
<evidence type="ECO:0000256" key="1">
    <source>
        <dbReference type="ARBA" id="ARBA00006699"/>
    </source>
</evidence>
<dbReference type="PANTHER" id="PTHR38481">
    <property type="entry name" value="HYALURONATE LYASE"/>
    <property type="match status" value="1"/>
</dbReference>
<dbReference type="Gene3D" id="2.70.98.10">
    <property type="match status" value="1"/>
</dbReference>
<dbReference type="Pfam" id="PF08124">
    <property type="entry name" value="Lyase_8_N"/>
    <property type="match status" value="1"/>
</dbReference>
<name>A0ABU1JBF8_9MICC</name>
<keyword evidence="9" id="KW-1185">Reference proteome</keyword>
<evidence type="ECO:0000256" key="2">
    <source>
        <dbReference type="ARBA" id="ARBA00022729"/>
    </source>
</evidence>
<dbReference type="EC" id="4.2.2.1" evidence="8"/>
<dbReference type="InterPro" id="IPR011013">
    <property type="entry name" value="Gal_mutarotase_sf_dom"/>
</dbReference>
<evidence type="ECO:0000313" key="8">
    <source>
        <dbReference type="EMBL" id="MDR6269768.1"/>
    </source>
</evidence>
<feature type="domain" description="Polysaccharide lyase family 8 central" evidence="5">
    <location>
        <begin position="413"/>
        <end position="667"/>
    </location>
</feature>
<dbReference type="InterPro" id="IPR006311">
    <property type="entry name" value="TAT_signal"/>
</dbReference>
<evidence type="ECO:0000259" key="7">
    <source>
        <dbReference type="Pfam" id="PF08124"/>
    </source>
</evidence>
<protein>
    <submittedName>
        <fullName evidence="8">Hyaluronate lyase</fullName>
        <ecNumber evidence="8">4.2.2.1</ecNumber>
    </submittedName>
</protein>
<dbReference type="InterPro" id="IPR012970">
    <property type="entry name" value="Lyase_8_alpha_N"/>
</dbReference>
<accession>A0ABU1JBF8</accession>
<dbReference type="Proteomes" id="UP001185069">
    <property type="component" value="Unassembled WGS sequence"/>
</dbReference>
<dbReference type="SUPFAM" id="SSF49863">
    <property type="entry name" value="Hyaluronate lyase-like, C-terminal domain"/>
    <property type="match status" value="1"/>
</dbReference>
<feature type="domain" description="Polysaccharide lyase family 8 C-terminal" evidence="6">
    <location>
        <begin position="681"/>
        <end position="748"/>
    </location>
</feature>
<dbReference type="Gene3D" id="2.60.220.10">
    <property type="entry name" value="Polysaccharide lyase family 8-like, C-terminal"/>
    <property type="match status" value="1"/>
</dbReference>
<dbReference type="SUPFAM" id="SSF48230">
    <property type="entry name" value="Chondroitin AC/alginate lyase"/>
    <property type="match status" value="1"/>
</dbReference>
<feature type="signal peptide" evidence="4">
    <location>
        <begin position="1"/>
        <end position="32"/>
    </location>
</feature>